<feature type="region of interest" description="Disordered" evidence="3">
    <location>
        <begin position="1"/>
        <end position="54"/>
    </location>
</feature>
<dbReference type="InterPro" id="IPR000504">
    <property type="entry name" value="RRM_dom"/>
</dbReference>
<sequence>MTEKPNQPIKKAKKRKLSVKENTAEDPKLSKKENTKPENQQLPKKPKKKKAKKALSLNDEEILKKYPVLSDQALITKFSAVKVSNNQKGRIRQALRDSLKGISDASLPEILNNKIQMILKSSDDLTETDLRKIRILYNMLKTATTPKTDASEQTEGDIGTADDKEEKVGEVKEEKKAKKQKKNKDKTNGDENIGEDGDAAKKDDKKDVKVKGPKRYVVFIGNLPIDVEKEQILKHFSDLSDQITDLRMPKVIEGKKAAIAYLELKDEPSYELALSKNHTMLANRRINVMYTTQQGSKIGKTEAKGKAAKLAALQKTGQLLGSIPLNKKRSQRRKKQRIALAKEAKEKET</sequence>
<dbReference type="SUPFAM" id="SSF54928">
    <property type="entry name" value="RNA-binding domain, RBD"/>
    <property type="match status" value="1"/>
</dbReference>
<dbReference type="Proteomes" id="UP000823941">
    <property type="component" value="Chromosome 2"/>
</dbReference>
<dbReference type="InterPro" id="IPR035979">
    <property type="entry name" value="RBD_domain_sf"/>
</dbReference>
<dbReference type="InterPro" id="IPR012677">
    <property type="entry name" value="Nucleotide-bd_a/b_plait_sf"/>
</dbReference>
<dbReference type="Gene3D" id="3.30.70.330">
    <property type="match status" value="1"/>
</dbReference>
<accession>A0ABQ7R606</accession>
<feature type="region of interest" description="Disordered" evidence="3">
    <location>
        <begin position="146"/>
        <end position="206"/>
    </location>
</feature>
<feature type="compositionally biased region" description="Basic and acidic residues" evidence="3">
    <location>
        <begin position="161"/>
        <end position="176"/>
    </location>
</feature>
<comment type="caution">
    <text evidence="5">The sequence shown here is derived from an EMBL/GenBank/DDBJ whole genome shotgun (WGS) entry which is preliminary data.</text>
</comment>
<dbReference type="PANTHER" id="PTHR23236">
    <property type="entry name" value="EUKARYOTIC TRANSLATION INITIATION FACTOR 4B/4H"/>
    <property type="match status" value="1"/>
</dbReference>
<keyword evidence="6" id="KW-1185">Reference proteome</keyword>
<name>A0ABQ7R606_PLUXY</name>
<feature type="region of interest" description="Disordered" evidence="3">
    <location>
        <begin position="324"/>
        <end position="349"/>
    </location>
</feature>
<feature type="compositionally biased region" description="Basic residues" evidence="3">
    <location>
        <begin position="44"/>
        <end position="53"/>
    </location>
</feature>
<reference evidence="5 6" key="1">
    <citation type="submission" date="2021-06" db="EMBL/GenBank/DDBJ databases">
        <title>A haploid diamondback moth (Plutella xylostella L.) genome assembly resolves 31 chromosomes and identifies a diamide resistance mutation.</title>
        <authorList>
            <person name="Ward C.M."/>
            <person name="Perry K.D."/>
            <person name="Baker G."/>
            <person name="Powis K."/>
            <person name="Heckel D.G."/>
            <person name="Baxter S.W."/>
        </authorList>
    </citation>
    <scope>NUCLEOTIDE SEQUENCE [LARGE SCALE GENOMIC DNA]</scope>
    <source>
        <strain evidence="5 6">LV</strain>
        <tissue evidence="5">Single pupa</tissue>
    </source>
</reference>
<keyword evidence="1 2" id="KW-0694">RNA-binding</keyword>
<dbReference type="EMBL" id="JAHIBW010000002">
    <property type="protein sequence ID" value="KAG7312730.1"/>
    <property type="molecule type" value="Genomic_DNA"/>
</dbReference>
<dbReference type="Pfam" id="PF00076">
    <property type="entry name" value="RRM_1"/>
    <property type="match status" value="1"/>
</dbReference>
<gene>
    <name evidence="5" type="ORF">JYU34_001102</name>
</gene>
<evidence type="ECO:0000256" key="1">
    <source>
        <dbReference type="ARBA" id="ARBA00022884"/>
    </source>
</evidence>
<organism evidence="5 6">
    <name type="scientific">Plutella xylostella</name>
    <name type="common">Diamondback moth</name>
    <name type="synonym">Plutella maculipennis</name>
    <dbReference type="NCBI Taxonomy" id="51655"/>
    <lineage>
        <taxon>Eukaryota</taxon>
        <taxon>Metazoa</taxon>
        <taxon>Ecdysozoa</taxon>
        <taxon>Arthropoda</taxon>
        <taxon>Hexapoda</taxon>
        <taxon>Insecta</taxon>
        <taxon>Pterygota</taxon>
        <taxon>Neoptera</taxon>
        <taxon>Endopterygota</taxon>
        <taxon>Lepidoptera</taxon>
        <taxon>Glossata</taxon>
        <taxon>Ditrysia</taxon>
        <taxon>Yponomeutoidea</taxon>
        <taxon>Plutellidae</taxon>
        <taxon>Plutella</taxon>
    </lineage>
</organism>
<dbReference type="SMART" id="SM00360">
    <property type="entry name" value="RRM"/>
    <property type="match status" value="1"/>
</dbReference>
<feature type="compositionally biased region" description="Basic and acidic residues" evidence="3">
    <location>
        <begin position="340"/>
        <end position="349"/>
    </location>
</feature>
<evidence type="ECO:0000259" key="4">
    <source>
        <dbReference type="PROSITE" id="PS50102"/>
    </source>
</evidence>
<evidence type="ECO:0000256" key="2">
    <source>
        <dbReference type="PROSITE-ProRule" id="PRU00176"/>
    </source>
</evidence>
<protein>
    <recommendedName>
        <fullName evidence="4">RRM domain-containing protein</fullName>
    </recommendedName>
</protein>
<evidence type="ECO:0000256" key="3">
    <source>
        <dbReference type="SAM" id="MobiDB-lite"/>
    </source>
</evidence>
<proteinExistence type="predicted"/>
<feature type="compositionally biased region" description="Basic residues" evidence="3">
    <location>
        <begin position="326"/>
        <end position="337"/>
    </location>
</feature>
<evidence type="ECO:0000313" key="6">
    <source>
        <dbReference type="Proteomes" id="UP000823941"/>
    </source>
</evidence>
<dbReference type="PROSITE" id="PS50102">
    <property type="entry name" value="RRM"/>
    <property type="match status" value="1"/>
</dbReference>
<feature type="domain" description="RRM" evidence="4">
    <location>
        <begin position="216"/>
        <end position="293"/>
    </location>
</feature>
<dbReference type="PANTHER" id="PTHR23236:SF11">
    <property type="entry name" value="EUKARYOTIC TRANSLATION INITIATION FACTOR 4H"/>
    <property type="match status" value="1"/>
</dbReference>
<evidence type="ECO:0000313" key="5">
    <source>
        <dbReference type="EMBL" id="KAG7312730.1"/>
    </source>
</evidence>
<feature type="compositionally biased region" description="Basic and acidic residues" evidence="3">
    <location>
        <begin position="18"/>
        <end position="36"/>
    </location>
</feature>